<dbReference type="EMBL" id="CAJGYO010000007">
    <property type="protein sequence ID" value="CAD6246153.1"/>
    <property type="molecule type" value="Genomic_DNA"/>
</dbReference>
<accession>A0A811PFH7</accession>
<proteinExistence type="predicted"/>
<organism evidence="2 3">
    <name type="scientific">Miscanthus lutarioriparius</name>
    <dbReference type="NCBI Taxonomy" id="422564"/>
    <lineage>
        <taxon>Eukaryota</taxon>
        <taxon>Viridiplantae</taxon>
        <taxon>Streptophyta</taxon>
        <taxon>Embryophyta</taxon>
        <taxon>Tracheophyta</taxon>
        <taxon>Spermatophyta</taxon>
        <taxon>Magnoliopsida</taxon>
        <taxon>Liliopsida</taxon>
        <taxon>Poales</taxon>
        <taxon>Poaceae</taxon>
        <taxon>PACMAD clade</taxon>
        <taxon>Panicoideae</taxon>
        <taxon>Andropogonodae</taxon>
        <taxon>Andropogoneae</taxon>
        <taxon>Saccharinae</taxon>
        <taxon>Miscanthus</taxon>
    </lineage>
</organism>
<feature type="domain" description="PIR2-like helical" evidence="1">
    <location>
        <begin position="260"/>
        <end position="363"/>
    </location>
</feature>
<reference evidence="2" key="1">
    <citation type="submission" date="2020-10" db="EMBL/GenBank/DDBJ databases">
        <authorList>
            <person name="Han B."/>
            <person name="Lu T."/>
            <person name="Zhao Q."/>
            <person name="Huang X."/>
            <person name="Zhao Y."/>
        </authorList>
    </citation>
    <scope>NUCLEOTIDE SEQUENCE</scope>
</reference>
<dbReference type="AlphaFoldDB" id="A0A811PFH7"/>
<gene>
    <name evidence="2" type="ORF">NCGR_LOCUS30423</name>
</gene>
<evidence type="ECO:0000313" key="3">
    <source>
        <dbReference type="Proteomes" id="UP000604825"/>
    </source>
</evidence>
<comment type="caution">
    <text evidence="2">The sequence shown here is derived from an EMBL/GenBank/DDBJ whole genome shotgun (WGS) entry which is preliminary data.</text>
</comment>
<protein>
    <recommendedName>
        <fullName evidence="1">PIR2-like helical domain-containing protein</fullName>
    </recommendedName>
</protein>
<keyword evidence="3" id="KW-1185">Reference proteome</keyword>
<dbReference type="Proteomes" id="UP000604825">
    <property type="component" value="Unassembled WGS sequence"/>
</dbReference>
<dbReference type="PANTHER" id="PTHR33120:SF57">
    <property type="entry name" value="PIR2-LIKE HELICAL DOMAIN-CONTAINING PROTEIN"/>
    <property type="match status" value="1"/>
</dbReference>
<name>A0A811PFH7_9POAL</name>
<dbReference type="OrthoDB" id="696224at2759"/>
<dbReference type="PANTHER" id="PTHR33120">
    <property type="entry name" value="EXPRESSED PROTEIN-RELATED"/>
    <property type="match status" value="1"/>
</dbReference>
<evidence type="ECO:0000259" key="1">
    <source>
        <dbReference type="Pfam" id="PF20235"/>
    </source>
</evidence>
<feature type="domain" description="PIR2-like helical" evidence="1">
    <location>
        <begin position="71"/>
        <end position="177"/>
    </location>
</feature>
<dbReference type="Pfam" id="PF20235">
    <property type="entry name" value="PIR2-like_helical"/>
    <property type="match status" value="2"/>
</dbReference>
<evidence type="ECO:0000313" key="2">
    <source>
        <dbReference type="EMBL" id="CAD6246153.1"/>
    </source>
</evidence>
<sequence length="565" mass="60911">MPSSRDPSSVIGSMPKLRFDLPSISCISKSKGGRGPACSSSSTMSIFGPIEVPDNFGAFKLDDYDRVVAKIDKLYHKSKAGIVGISKEYLESGYCCCLGLLDPATNIRINASIAELAAGGGGAELAGGGGGGDMAAKRSLNGLIVFLACLFPCLPNGEALAYLDAVDADPMAAAALIITRRGVKFFSFRNAAAAMEMALRCAAVAAKHPDSSLLVKGWTNVSPCLMELDRRLSGLRPDYGDVKRILGVPFAQISSSLPSARIPKDELTKKCHRALVMGGYCYGPLHPAANIIVNTVRYEQTFPTTASLKFESAMISTEFLSRIAARSLYGLVSFLCARYPSLTPDHAMQRLLVADANLQAADPDLLCDPSLDPSLLFYTRSPSYQNKLKLDWSGCPIIGSSGKGTEVKFHERAVRKAAVSIPEAYAAAATAAFHPSPPAQREFLGSPASVSNLWAASSVFPLDEGHQLSKDEFDFLCGHLLTCAPSSVVGMSHLQQEPEPEPTGVSKAEYDKYLRCKNRELHDEVKTMVVAALDKFNRDNVCSCARILFRDNFIPWVHFEGYQQV</sequence>
<dbReference type="InterPro" id="IPR046527">
    <property type="entry name" value="PIR2-like_helical"/>
</dbReference>